<evidence type="ECO:0000256" key="2">
    <source>
        <dbReference type="ARBA" id="ARBA00010876"/>
    </source>
</evidence>
<accession>A0A0F3RSS4</accession>
<evidence type="ECO:0000259" key="5">
    <source>
        <dbReference type="Pfam" id="PF00849"/>
    </source>
</evidence>
<dbReference type="InterPro" id="IPR020103">
    <property type="entry name" value="PsdUridine_synth_cat_dom_sf"/>
</dbReference>
<dbReference type="GO" id="GO:0003723">
    <property type="term" value="F:RNA binding"/>
    <property type="evidence" value="ECO:0007669"/>
    <property type="project" value="InterPro"/>
</dbReference>
<protein>
    <recommendedName>
        <fullName evidence="4">Pseudouridine synthase</fullName>
        <ecNumber evidence="4">5.4.99.-</ecNumber>
    </recommendedName>
</protein>
<dbReference type="SUPFAM" id="SSF55120">
    <property type="entry name" value="Pseudouridine synthase"/>
    <property type="match status" value="1"/>
</dbReference>
<dbReference type="GO" id="GO:0000455">
    <property type="term" value="P:enzyme-directed rRNA pseudouridine synthesis"/>
    <property type="evidence" value="ECO:0007669"/>
    <property type="project" value="TreeGrafter"/>
</dbReference>
<evidence type="ECO:0000256" key="3">
    <source>
        <dbReference type="PIRSR" id="PIRSR606225-1"/>
    </source>
</evidence>
<dbReference type="Gene3D" id="3.30.2350.10">
    <property type="entry name" value="Pseudouridine synthase"/>
    <property type="match status" value="1"/>
</dbReference>
<dbReference type="InterPro" id="IPR006225">
    <property type="entry name" value="PsdUridine_synth_RluC/D"/>
</dbReference>
<organism evidence="6 7">
    <name type="scientific">Levilactobacillus spicheri</name>
    <dbReference type="NCBI Taxonomy" id="216463"/>
    <lineage>
        <taxon>Bacteria</taxon>
        <taxon>Bacillati</taxon>
        <taxon>Bacillota</taxon>
        <taxon>Bacilli</taxon>
        <taxon>Lactobacillales</taxon>
        <taxon>Lactobacillaceae</taxon>
        <taxon>Levilactobacillus</taxon>
    </lineage>
</organism>
<evidence type="ECO:0000256" key="4">
    <source>
        <dbReference type="RuleBase" id="RU362028"/>
    </source>
</evidence>
<dbReference type="STRING" id="216463.VC81_11355"/>
<dbReference type="EMBL" id="JZCR01000024">
    <property type="protein sequence ID" value="KJW11822.1"/>
    <property type="molecule type" value="Genomic_DNA"/>
</dbReference>
<dbReference type="PANTHER" id="PTHR21600:SF35">
    <property type="entry name" value="PSEUDOURIDINE SYNTHASE"/>
    <property type="match status" value="1"/>
</dbReference>
<reference evidence="6 7" key="1">
    <citation type="submission" date="2015-03" db="EMBL/GenBank/DDBJ databases">
        <authorList>
            <person name="Zheng J."/>
            <person name="Ganezle M."/>
        </authorList>
    </citation>
    <scope>NUCLEOTIDE SEQUENCE [LARGE SCALE GENOMIC DNA]</scope>
    <source>
        <strain evidence="6 7">LP38</strain>
    </source>
</reference>
<dbReference type="RefSeq" id="WP_045808186.1">
    <property type="nucleotide sequence ID" value="NZ_JZCR01000024.1"/>
</dbReference>
<dbReference type="CDD" id="cd02869">
    <property type="entry name" value="PseudoU_synth_RluA_like"/>
    <property type="match status" value="1"/>
</dbReference>
<name>A0A0F3RSS4_9LACO</name>
<comment type="caution">
    <text evidence="6">The sequence shown here is derived from an EMBL/GenBank/DDBJ whole genome shotgun (WGS) entry which is preliminary data.</text>
</comment>
<comment type="catalytic activity">
    <reaction evidence="1 4">
        <text>a uridine in RNA = a pseudouridine in RNA</text>
        <dbReference type="Rhea" id="RHEA:48348"/>
        <dbReference type="Rhea" id="RHEA-COMP:12068"/>
        <dbReference type="Rhea" id="RHEA-COMP:12069"/>
        <dbReference type="ChEBI" id="CHEBI:65314"/>
        <dbReference type="ChEBI" id="CHEBI:65315"/>
    </reaction>
</comment>
<dbReference type="InterPro" id="IPR050188">
    <property type="entry name" value="RluA_PseudoU_synthase"/>
</dbReference>
<gene>
    <name evidence="6" type="ORF">VC81_11355</name>
</gene>
<dbReference type="EC" id="5.4.99.-" evidence="4"/>
<comment type="similarity">
    <text evidence="2 4">Belongs to the pseudouridine synthase RluA family.</text>
</comment>
<feature type="active site" evidence="3">
    <location>
        <position position="132"/>
    </location>
</feature>
<feature type="domain" description="Pseudouridine synthase RsuA/RluA-like" evidence="5">
    <location>
        <begin position="84"/>
        <end position="234"/>
    </location>
</feature>
<dbReference type="Proteomes" id="UP000033491">
    <property type="component" value="Unassembled WGS sequence"/>
</dbReference>
<keyword evidence="4" id="KW-0413">Isomerase</keyword>
<dbReference type="InterPro" id="IPR006145">
    <property type="entry name" value="PsdUridine_synth_RsuA/RluA"/>
</dbReference>
<evidence type="ECO:0000313" key="7">
    <source>
        <dbReference type="Proteomes" id="UP000033491"/>
    </source>
</evidence>
<dbReference type="AlphaFoldDB" id="A0A0F3RSS4"/>
<evidence type="ECO:0000256" key="1">
    <source>
        <dbReference type="ARBA" id="ARBA00000073"/>
    </source>
</evidence>
<dbReference type="GO" id="GO:0140098">
    <property type="term" value="F:catalytic activity, acting on RNA"/>
    <property type="evidence" value="ECO:0007669"/>
    <property type="project" value="UniProtKB-ARBA"/>
</dbReference>
<sequence>MELTWAVTAPVTSLKKFLGQQGVSHRVFSDLKHQGTIRVNGHVETPAVALHVGDRVSVTLPPETADPAVAVSHGPIEVLFTNRDWLVINKPAGLNVVPGPANRTDTLVNRIKGYLIDEHTENQVPHIVTRLDRFTSGLVWVARHRLANSLASQLQAAHQVEKRYLAVVSGRLAQDHGLIDQPLAPDPAGYNQMVSPGGKPARTEYWVEKRFANATVVRVQLHTGRTHQIRAHFAWLGHPLIGDALYQGPVVGEMHRQALHAASLAFEDPFTHEHRQFTSPVPMDWQALVTTLTTEQGGNQDV</sequence>
<dbReference type="PATRIC" id="fig|216463.3.peg.1528"/>
<dbReference type="NCBIfam" id="TIGR00005">
    <property type="entry name" value="rluA_subfam"/>
    <property type="match status" value="1"/>
</dbReference>
<evidence type="ECO:0000313" key="6">
    <source>
        <dbReference type="EMBL" id="KJW11822.1"/>
    </source>
</evidence>
<comment type="function">
    <text evidence="4">Responsible for synthesis of pseudouridine from uracil.</text>
</comment>
<dbReference type="OrthoDB" id="9807829at2"/>
<dbReference type="Pfam" id="PF00849">
    <property type="entry name" value="PseudoU_synth_2"/>
    <property type="match status" value="1"/>
</dbReference>
<proteinExistence type="inferred from homology"/>
<dbReference type="PANTHER" id="PTHR21600">
    <property type="entry name" value="MITOCHONDRIAL RNA PSEUDOURIDINE SYNTHASE"/>
    <property type="match status" value="1"/>
</dbReference>
<dbReference type="GO" id="GO:0009982">
    <property type="term" value="F:pseudouridine synthase activity"/>
    <property type="evidence" value="ECO:0007669"/>
    <property type="project" value="InterPro"/>
</dbReference>